<gene>
    <name evidence="2" type="ORF">D6B99_01670</name>
</gene>
<evidence type="ECO:0000259" key="1">
    <source>
        <dbReference type="Pfam" id="PF01433"/>
    </source>
</evidence>
<dbReference type="InterPro" id="IPR014782">
    <property type="entry name" value="Peptidase_M1_dom"/>
</dbReference>
<dbReference type="EMBL" id="CP032489">
    <property type="protein sequence ID" value="AYD46435.1"/>
    <property type="molecule type" value="Genomic_DNA"/>
</dbReference>
<dbReference type="Pfam" id="PF01433">
    <property type="entry name" value="Peptidase_M1"/>
    <property type="match status" value="1"/>
</dbReference>
<dbReference type="GO" id="GO:0008270">
    <property type="term" value="F:zinc ion binding"/>
    <property type="evidence" value="ECO:0007669"/>
    <property type="project" value="InterPro"/>
</dbReference>
<feature type="domain" description="Peptidase M1 membrane alanine aminopeptidase" evidence="1">
    <location>
        <begin position="357"/>
        <end position="499"/>
    </location>
</feature>
<dbReference type="KEGG" id="ark:D6B99_01670"/>
<accession>A0A386HKZ0</accession>
<dbReference type="Proteomes" id="UP000266118">
    <property type="component" value="Chromosome"/>
</dbReference>
<protein>
    <submittedName>
        <fullName evidence="2">M1 family peptidase</fullName>
    </submittedName>
</protein>
<reference evidence="2 3" key="1">
    <citation type="submission" date="2018-09" db="EMBL/GenBank/DDBJ databases">
        <title>Arachidicoccus sp. nov., a bacterium isolated from soil.</title>
        <authorList>
            <person name="Weon H.-Y."/>
            <person name="Kwon S.-W."/>
            <person name="Lee S.A."/>
        </authorList>
    </citation>
    <scope>NUCLEOTIDE SEQUENCE [LARGE SCALE GENOMIC DNA]</scope>
    <source>
        <strain evidence="2 3">KIS59-12</strain>
    </source>
</reference>
<dbReference type="InterPro" id="IPR027268">
    <property type="entry name" value="Peptidase_M4/M1_CTD_sf"/>
</dbReference>
<dbReference type="CDD" id="cd09604">
    <property type="entry name" value="M1_APN_like"/>
    <property type="match status" value="1"/>
</dbReference>
<organism evidence="2 3">
    <name type="scientific">Arachidicoccus soli</name>
    <dbReference type="NCBI Taxonomy" id="2341117"/>
    <lineage>
        <taxon>Bacteria</taxon>
        <taxon>Pseudomonadati</taxon>
        <taxon>Bacteroidota</taxon>
        <taxon>Chitinophagia</taxon>
        <taxon>Chitinophagales</taxon>
        <taxon>Chitinophagaceae</taxon>
        <taxon>Arachidicoccus</taxon>
    </lineage>
</organism>
<dbReference type="OrthoDB" id="9814383at2"/>
<evidence type="ECO:0000313" key="3">
    <source>
        <dbReference type="Proteomes" id="UP000266118"/>
    </source>
</evidence>
<dbReference type="GO" id="GO:0008237">
    <property type="term" value="F:metallopeptidase activity"/>
    <property type="evidence" value="ECO:0007669"/>
    <property type="project" value="InterPro"/>
</dbReference>
<dbReference type="RefSeq" id="WP_119984460.1">
    <property type="nucleotide sequence ID" value="NZ_CP032489.1"/>
</dbReference>
<evidence type="ECO:0000313" key="2">
    <source>
        <dbReference type="EMBL" id="AYD46435.1"/>
    </source>
</evidence>
<dbReference type="PANTHER" id="PTHR45726:SF3">
    <property type="entry name" value="LEUKOTRIENE A-4 HYDROLASE"/>
    <property type="match status" value="1"/>
</dbReference>
<dbReference type="Gene3D" id="1.10.390.10">
    <property type="entry name" value="Neutral Protease Domain 2"/>
    <property type="match status" value="1"/>
</dbReference>
<sequence length="615" mass="71495">MRKYLLLAFCIYGSFVWAQPERWQQKVKYSIDAKLDVNTNLLSGNENIVYWNNSPDSLHRIFIYLYWNAFQPGSMMDIRSQELGKKILGYTKNGYEVRDWDERVRDRISHLSPTEQGFQQVEYVEVNGVNQKLIEHETILEVDLDRPLLPKSQNNLKIKFNAQVPVQIRRSGRDNAEGVRFSMSQWYPKIAEYDYEGWNANPYIAREFYGVWGDFNVNITIDKNYLVAATGTIQNPEEVGFGYGKIQGVPKTTSATTTWHFAAHNVHDFVWAADNDYTLLKRQIKGGPLFYFVYKKKDTTTDKQWNILADSVAYLYPHFIAKTFGNYPYNNYSFIQGGDGGMEYPMATLIKSASIGTALHEFGHSWYQGVLGSNESLFPWMDEGGATYFQTHIAGWSARDSLWYKRSYDSYFKLVKSGLEEPMTTHADHYNTNYGYELAAYGKGAVFYEQLSYIIGNKNMDKFLLEYYKVWQFKHPNANDLIRIAEKVSGLELEWYKQYWIYSTKTIDYAIGKVSSKENHAIVSLQRIGKMPMPLDILVTYKDGSEEMYNIPVGMMYGHKPAENHYYPWIFAPEWRWTSPSYDLELSKSASKIKSIVIDPTQRMADVDRINNVWE</sequence>
<dbReference type="AlphaFoldDB" id="A0A386HKZ0"/>
<dbReference type="SUPFAM" id="SSF55486">
    <property type="entry name" value="Metalloproteases ('zincins'), catalytic domain"/>
    <property type="match status" value="1"/>
</dbReference>
<proteinExistence type="predicted"/>
<dbReference type="InterPro" id="IPR034015">
    <property type="entry name" value="M1_LTA4H"/>
</dbReference>
<keyword evidence="3" id="KW-1185">Reference proteome</keyword>
<dbReference type="PANTHER" id="PTHR45726">
    <property type="entry name" value="LEUKOTRIENE A-4 HYDROLASE"/>
    <property type="match status" value="1"/>
</dbReference>
<name>A0A386HKZ0_9BACT</name>